<evidence type="ECO:0000256" key="1">
    <source>
        <dbReference type="SAM" id="Phobius"/>
    </source>
</evidence>
<feature type="transmembrane region" description="Helical" evidence="1">
    <location>
        <begin position="112"/>
        <end position="135"/>
    </location>
</feature>
<evidence type="ECO:0000313" key="2">
    <source>
        <dbReference type="EMBL" id="MEJ5094000.1"/>
    </source>
</evidence>
<dbReference type="EMBL" id="JBBGZA010000001">
    <property type="protein sequence ID" value="MEJ5094000.1"/>
    <property type="molecule type" value="Genomic_DNA"/>
</dbReference>
<feature type="transmembrane region" description="Helical" evidence="1">
    <location>
        <begin position="332"/>
        <end position="355"/>
    </location>
</feature>
<dbReference type="InterPro" id="IPR022134">
    <property type="entry name" value="DUF3667"/>
</dbReference>
<dbReference type="Proteomes" id="UP001380365">
    <property type="component" value="Unassembled WGS sequence"/>
</dbReference>
<reference evidence="2 3" key="1">
    <citation type="submission" date="2023-12" db="EMBL/GenBank/DDBJ databases">
        <title>Gut-associated functions are favored during microbiome assembly across C. elegans life.</title>
        <authorList>
            <person name="Zimmermann J."/>
        </authorList>
    </citation>
    <scope>NUCLEOTIDE SEQUENCE [LARGE SCALE GENOMIC DNA]</scope>
    <source>
        <strain evidence="2 3">JUb134</strain>
    </source>
</reference>
<keyword evidence="1" id="KW-0812">Transmembrane</keyword>
<protein>
    <submittedName>
        <fullName evidence="2">DUF3667 domain-containing protein</fullName>
    </submittedName>
</protein>
<sequence length="356" mass="39626">MGEVETGGDIVAGGLFARAIEPSAGEGRGHRSGHGAGHAHGLCLNCGTALIGAHCHRCGQAGHIHRTLHSVGHDLLHGVFHFEGKIWDTLPMLAMRPGTLTRRYVEGERARFVSPLALFLFTMFLMFAVFGWAGVGSWMQEETFPEHIVKVDAGDAERLQARIAALDREIARGDTKGQAARGLQIERYAVEQELAVVQGHSGIPAMLRRLGVQLEGNGYKKLGHKLQNPELLLYKIKSSSYKYSWALIPLSLPFMWMLFAWRRQYRMYDHAIFVIYSISFMNLLFVVMALFSLSPLLSWLDAWLLLVPPIHMFAQLKGAYRLRTFSAAWRTLALLFVTAVVLSIFVSLLVVLGVMG</sequence>
<keyword evidence="3" id="KW-1185">Reference proteome</keyword>
<name>A0ABU8Q4T9_9SPHN</name>
<dbReference type="RefSeq" id="WP_132882620.1">
    <property type="nucleotide sequence ID" value="NZ_JBBGZA010000001.1"/>
</dbReference>
<organism evidence="2 3">
    <name type="scientific">Sphingomonas molluscorum</name>
    <dbReference type="NCBI Taxonomy" id="418184"/>
    <lineage>
        <taxon>Bacteria</taxon>
        <taxon>Pseudomonadati</taxon>
        <taxon>Pseudomonadota</taxon>
        <taxon>Alphaproteobacteria</taxon>
        <taxon>Sphingomonadales</taxon>
        <taxon>Sphingomonadaceae</taxon>
        <taxon>Sphingomonas</taxon>
    </lineage>
</organism>
<dbReference type="Pfam" id="PF12412">
    <property type="entry name" value="DUF3667"/>
    <property type="match status" value="1"/>
</dbReference>
<proteinExistence type="predicted"/>
<feature type="transmembrane region" description="Helical" evidence="1">
    <location>
        <begin position="243"/>
        <end position="261"/>
    </location>
</feature>
<gene>
    <name evidence="2" type="ORF">WH159_05550</name>
</gene>
<comment type="caution">
    <text evidence="2">The sequence shown here is derived from an EMBL/GenBank/DDBJ whole genome shotgun (WGS) entry which is preliminary data.</text>
</comment>
<keyword evidence="1" id="KW-0472">Membrane</keyword>
<feature type="transmembrane region" description="Helical" evidence="1">
    <location>
        <begin position="273"/>
        <end position="296"/>
    </location>
</feature>
<keyword evidence="1" id="KW-1133">Transmembrane helix</keyword>
<accession>A0ABU8Q4T9</accession>
<evidence type="ECO:0000313" key="3">
    <source>
        <dbReference type="Proteomes" id="UP001380365"/>
    </source>
</evidence>